<evidence type="ECO:0000313" key="2">
    <source>
        <dbReference type="EMBL" id="MCP9765143.1"/>
    </source>
</evidence>
<evidence type="ECO:0000256" key="1">
    <source>
        <dbReference type="SAM" id="Coils"/>
    </source>
</evidence>
<dbReference type="EMBL" id="RJUF01000180">
    <property type="protein sequence ID" value="MCP9765143.1"/>
    <property type="molecule type" value="Genomic_DNA"/>
</dbReference>
<protein>
    <submittedName>
        <fullName evidence="2">Uncharacterized protein</fullName>
    </submittedName>
</protein>
<accession>A0AAE3KUK5</accession>
<gene>
    <name evidence="2" type="ORF">EGI31_19590</name>
</gene>
<dbReference type="AlphaFoldDB" id="A0AAE3KUK5"/>
<comment type="caution">
    <text evidence="2">The sequence shown here is derived from an EMBL/GenBank/DDBJ whole genome shotgun (WGS) entry which is preliminary data.</text>
</comment>
<name>A0AAE3KUK5_9BACT</name>
<evidence type="ECO:0000313" key="3">
    <source>
        <dbReference type="Proteomes" id="UP001204144"/>
    </source>
</evidence>
<proteinExistence type="predicted"/>
<dbReference type="Proteomes" id="UP001204144">
    <property type="component" value="Unassembled WGS sequence"/>
</dbReference>
<dbReference type="RefSeq" id="WP_255038833.1">
    <property type="nucleotide sequence ID" value="NZ_RJUF01000180.1"/>
</dbReference>
<reference evidence="2 3" key="1">
    <citation type="submission" date="2018-11" db="EMBL/GenBank/DDBJ databases">
        <title>Novel bacteria species description.</title>
        <authorList>
            <person name="Han J.-H."/>
        </authorList>
    </citation>
    <scope>NUCLEOTIDE SEQUENCE [LARGE SCALE GENOMIC DNA]</scope>
    <source>
        <strain evidence="2 3">KCTC23259</strain>
    </source>
</reference>
<keyword evidence="3" id="KW-1185">Reference proteome</keyword>
<organism evidence="2 3">
    <name type="scientific">Lacihabitans soyangensis</name>
    <dbReference type="NCBI Taxonomy" id="869394"/>
    <lineage>
        <taxon>Bacteria</taxon>
        <taxon>Pseudomonadati</taxon>
        <taxon>Bacteroidota</taxon>
        <taxon>Cytophagia</taxon>
        <taxon>Cytophagales</taxon>
        <taxon>Leadbetterellaceae</taxon>
        <taxon>Lacihabitans</taxon>
    </lineage>
</organism>
<keyword evidence="1" id="KW-0175">Coiled coil</keyword>
<sequence length="133" mass="14401">MMKQTREERIKAAAQAELDAFVEENAALTGGTSDEEQDDTAASNLEDIQMELQEAIEAKEKAEQQVLRIAGEAEKKQEELTAVSAELATVKEAYEGLQKSADTMSETIAALQNELAGFKALVKDAGEPAEVKK</sequence>
<feature type="coiled-coil region" evidence="1">
    <location>
        <begin position="42"/>
        <end position="114"/>
    </location>
</feature>